<sequence length="259" mass="27206">MAKEVRTAEKLNGKVKAEKETKKGKQGPAKAASAVQENVTPVRVDGASEQGINIKVKLPVKAKGKAKGKGTSGLKATAATKEAQSVKQQKPALAPPPVKPLHKDHGRSATPALPPIFTFSNNASMGNFVAVAAAAAACTASPVMECQESKQAQSRERTYSKQKTASAPVVPKTAASGEDTADVPKNGTIDDLLPASSIAFDTDSTRVSLEEELGGGRASSSMRDAIQGMLSMSKSVTFRRVTGVDPWAQQHRIFSREAR</sequence>
<keyword evidence="2" id="KW-1185">Reference proteome</keyword>
<name>A0ACB8CFU6_DERSI</name>
<accession>A0ACB8CFU6</accession>
<comment type="caution">
    <text evidence="1">The sequence shown here is derived from an EMBL/GenBank/DDBJ whole genome shotgun (WGS) entry which is preliminary data.</text>
</comment>
<proteinExistence type="predicted"/>
<evidence type="ECO:0000313" key="2">
    <source>
        <dbReference type="Proteomes" id="UP000821865"/>
    </source>
</evidence>
<protein>
    <submittedName>
        <fullName evidence="1">Uncharacterized protein</fullName>
    </submittedName>
</protein>
<organism evidence="1 2">
    <name type="scientific">Dermacentor silvarum</name>
    <name type="common">Tick</name>
    <dbReference type="NCBI Taxonomy" id="543639"/>
    <lineage>
        <taxon>Eukaryota</taxon>
        <taxon>Metazoa</taxon>
        <taxon>Ecdysozoa</taxon>
        <taxon>Arthropoda</taxon>
        <taxon>Chelicerata</taxon>
        <taxon>Arachnida</taxon>
        <taxon>Acari</taxon>
        <taxon>Parasitiformes</taxon>
        <taxon>Ixodida</taxon>
        <taxon>Ixodoidea</taxon>
        <taxon>Ixodidae</taxon>
        <taxon>Rhipicephalinae</taxon>
        <taxon>Dermacentor</taxon>
    </lineage>
</organism>
<reference evidence="1" key="1">
    <citation type="submission" date="2020-05" db="EMBL/GenBank/DDBJ databases">
        <title>Large-scale comparative analyses of tick genomes elucidate their genetic diversity and vector capacities.</title>
        <authorList>
            <person name="Jia N."/>
            <person name="Wang J."/>
            <person name="Shi W."/>
            <person name="Du L."/>
            <person name="Sun Y."/>
            <person name="Zhan W."/>
            <person name="Jiang J."/>
            <person name="Wang Q."/>
            <person name="Zhang B."/>
            <person name="Ji P."/>
            <person name="Sakyi L.B."/>
            <person name="Cui X."/>
            <person name="Yuan T."/>
            <person name="Jiang B."/>
            <person name="Yang W."/>
            <person name="Lam T.T.-Y."/>
            <person name="Chang Q."/>
            <person name="Ding S."/>
            <person name="Wang X."/>
            <person name="Zhu J."/>
            <person name="Ruan X."/>
            <person name="Zhao L."/>
            <person name="Wei J."/>
            <person name="Que T."/>
            <person name="Du C."/>
            <person name="Cheng J."/>
            <person name="Dai P."/>
            <person name="Han X."/>
            <person name="Huang E."/>
            <person name="Gao Y."/>
            <person name="Liu J."/>
            <person name="Shao H."/>
            <person name="Ye R."/>
            <person name="Li L."/>
            <person name="Wei W."/>
            <person name="Wang X."/>
            <person name="Wang C."/>
            <person name="Yang T."/>
            <person name="Huo Q."/>
            <person name="Li W."/>
            <person name="Guo W."/>
            <person name="Chen H."/>
            <person name="Zhou L."/>
            <person name="Ni X."/>
            <person name="Tian J."/>
            <person name="Zhou Y."/>
            <person name="Sheng Y."/>
            <person name="Liu T."/>
            <person name="Pan Y."/>
            <person name="Xia L."/>
            <person name="Li J."/>
            <person name="Zhao F."/>
            <person name="Cao W."/>
        </authorList>
    </citation>
    <scope>NUCLEOTIDE SEQUENCE</scope>
    <source>
        <strain evidence="1">Dsil-2018</strain>
    </source>
</reference>
<dbReference type="EMBL" id="CM023476">
    <property type="protein sequence ID" value="KAH7941589.1"/>
    <property type="molecule type" value="Genomic_DNA"/>
</dbReference>
<evidence type="ECO:0000313" key="1">
    <source>
        <dbReference type="EMBL" id="KAH7941589.1"/>
    </source>
</evidence>
<gene>
    <name evidence="1" type="ORF">HPB49_015089</name>
</gene>
<dbReference type="Proteomes" id="UP000821865">
    <property type="component" value="Chromosome 7"/>
</dbReference>